<dbReference type="InterPro" id="IPR051707">
    <property type="entry name" value="PI-Interact_SigTrans_Reg"/>
</dbReference>
<evidence type="ECO:0000313" key="3">
    <source>
        <dbReference type="EMBL" id="KAG2381443.1"/>
    </source>
</evidence>
<dbReference type="InterPro" id="IPR011993">
    <property type="entry name" value="PH-like_dom_sf"/>
</dbReference>
<dbReference type="Proteomes" id="UP000816034">
    <property type="component" value="Unassembled WGS sequence"/>
</dbReference>
<dbReference type="SUPFAM" id="SSF50729">
    <property type="entry name" value="PH domain-like"/>
    <property type="match status" value="1"/>
</dbReference>
<feature type="compositionally biased region" description="Acidic residues" evidence="1">
    <location>
        <begin position="306"/>
        <end position="321"/>
    </location>
</feature>
<feature type="domain" description="PH" evidence="2">
    <location>
        <begin position="23"/>
        <end position="122"/>
    </location>
</feature>
<dbReference type="PROSITE" id="PS50003">
    <property type="entry name" value="PH_DOMAIN"/>
    <property type="match status" value="1"/>
</dbReference>
<sequence>MFNSAGDDSTILLDDDRIDRHSDCIKTGILIKRGQKYKSLKKRYFVLLQDGFLFYYKDKVDLDHPLGIIYLKSNAFLNKNAEISETVGFGFTIRAGSKRFLLAAESSEEKASWCRAIDKVITCCASREKALIQQQQRKRSQVVMSSSPTNVSAMNGTNVFDVSNNKSQQQQQQPLSPTSSSSNTGGFVNEGSENGNQFQGNNTSLSTAPTTSGSYTSGNSTTLNGYEREKFEKLQRQKDEALNLLQQIDVTFVKLLSTTNLLKKEIQQGLEKIKPQSSEETQQNEHAQSSSEPHKKNQKAPQTSSSEDDSDTGFDTSDSEETDIRTSFDPTVILAPSTVSDLMNPVERLKGLKMTMDKVSNELSSLFEKLQFKNSSADETTKQLEETIEELEQENQELKQKVQDLETENAELTHHKRLLIKEVKKYRNEAVSTGSPPQQQQPSQQEEPRPQE</sequence>
<feature type="compositionally biased region" description="Polar residues" evidence="1">
    <location>
        <begin position="142"/>
        <end position="166"/>
    </location>
</feature>
<feature type="compositionally biased region" description="Low complexity" evidence="1">
    <location>
        <begin position="167"/>
        <end position="182"/>
    </location>
</feature>
<feature type="region of interest" description="Disordered" evidence="1">
    <location>
        <begin position="272"/>
        <end position="329"/>
    </location>
</feature>
<proteinExistence type="predicted"/>
<dbReference type="InterPro" id="IPR001849">
    <property type="entry name" value="PH_domain"/>
</dbReference>
<feature type="region of interest" description="Disordered" evidence="1">
    <location>
        <begin position="135"/>
        <end position="224"/>
    </location>
</feature>
<dbReference type="Gene3D" id="2.30.29.30">
    <property type="entry name" value="Pleckstrin-homology domain (PH domain)/Phosphotyrosine-binding domain (PTB)"/>
    <property type="match status" value="1"/>
</dbReference>
<dbReference type="AlphaFoldDB" id="A0AA88GMT8"/>
<feature type="compositionally biased region" description="Polar residues" evidence="1">
    <location>
        <begin position="275"/>
        <end position="291"/>
    </location>
</feature>
<evidence type="ECO:0000313" key="4">
    <source>
        <dbReference type="Proteomes" id="UP000816034"/>
    </source>
</evidence>
<dbReference type="PANTHER" id="PTHR14336">
    <property type="entry name" value="TANDEM PH DOMAIN CONTAINING PROTEIN"/>
    <property type="match status" value="1"/>
</dbReference>
<dbReference type="EMBL" id="PYSW02000027">
    <property type="protein sequence ID" value="KAG2381443.1"/>
    <property type="molecule type" value="Genomic_DNA"/>
</dbReference>
<feature type="compositionally biased region" description="Low complexity" evidence="1">
    <location>
        <begin position="210"/>
        <end position="222"/>
    </location>
</feature>
<name>A0AA88GMT8_NAELO</name>
<comment type="caution">
    <text evidence="3">The sequence shown here is derived from an EMBL/GenBank/DDBJ whole genome shotgun (WGS) entry which is preliminary data.</text>
</comment>
<feature type="region of interest" description="Disordered" evidence="1">
    <location>
        <begin position="427"/>
        <end position="452"/>
    </location>
</feature>
<dbReference type="SUPFAM" id="SSF75704">
    <property type="entry name" value="Mitotic arrest deficient-like 1, Mad1"/>
    <property type="match status" value="1"/>
</dbReference>
<dbReference type="GeneID" id="68098886"/>
<evidence type="ECO:0000259" key="2">
    <source>
        <dbReference type="PROSITE" id="PS50003"/>
    </source>
</evidence>
<keyword evidence="4" id="KW-1185">Reference proteome</keyword>
<accession>A0AA88GMT8</accession>
<evidence type="ECO:0000256" key="1">
    <source>
        <dbReference type="SAM" id="MobiDB-lite"/>
    </source>
</evidence>
<dbReference type="RefSeq" id="XP_044547123.1">
    <property type="nucleotide sequence ID" value="XM_044696292.1"/>
</dbReference>
<feature type="compositionally biased region" description="Low complexity" evidence="1">
    <location>
        <begin position="435"/>
        <end position="445"/>
    </location>
</feature>
<protein>
    <recommendedName>
        <fullName evidence="2">PH domain-containing protein</fullName>
    </recommendedName>
</protein>
<organism evidence="3 4">
    <name type="scientific">Naegleria lovaniensis</name>
    <name type="common">Amoeba</name>
    <dbReference type="NCBI Taxonomy" id="51637"/>
    <lineage>
        <taxon>Eukaryota</taxon>
        <taxon>Discoba</taxon>
        <taxon>Heterolobosea</taxon>
        <taxon>Tetramitia</taxon>
        <taxon>Eutetramitia</taxon>
        <taxon>Vahlkampfiidae</taxon>
        <taxon>Naegleria</taxon>
    </lineage>
</organism>
<dbReference type="PANTHER" id="PTHR14336:SF8">
    <property type="entry name" value="PROTEIN OPY1"/>
    <property type="match status" value="1"/>
</dbReference>
<reference evidence="3 4" key="1">
    <citation type="journal article" date="2018" name="BMC Genomics">
        <title>The genome of Naegleria lovaniensis, the basis for a comparative approach to unravel pathogenicity factors of the human pathogenic amoeba N. fowleri.</title>
        <authorList>
            <person name="Liechti N."/>
            <person name="Schurch N."/>
            <person name="Bruggmann R."/>
            <person name="Wittwer M."/>
        </authorList>
    </citation>
    <scope>NUCLEOTIDE SEQUENCE [LARGE SCALE GENOMIC DNA]</scope>
    <source>
        <strain evidence="3 4">ATCC 30569</strain>
    </source>
</reference>
<dbReference type="Gene3D" id="6.10.250.1080">
    <property type="match status" value="1"/>
</dbReference>
<dbReference type="Pfam" id="PF00169">
    <property type="entry name" value="PH"/>
    <property type="match status" value="1"/>
</dbReference>
<dbReference type="SMART" id="SM00233">
    <property type="entry name" value="PH"/>
    <property type="match status" value="1"/>
</dbReference>
<feature type="compositionally biased region" description="Polar residues" evidence="1">
    <location>
        <begin position="183"/>
        <end position="209"/>
    </location>
</feature>
<gene>
    <name evidence="3" type="ORF">C9374_006432</name>
</gene>